<feature type="binding site" evidence="8">
    <location>
        <position position="103"/>
    </location>
    <ligand>
        <name>Zn(2+)</name>
        <dbReference type="ChEBI" id="CHEBI:29105"/>
        <note>catalytic</note>
    </ligand>
</feature>
<dbReference type="Gene3D" id="3.40.140.10">
    <property type="entry name" value="Cytidine Deaminase, domain 2"/>
    <property type="match status" value="1"/>
</dbReference>
<accession>A0ABV7ETE7</accession>
<reference evidence="12" key="1">
    <citation type="journal article" date="2019" name="Int. J. Syst. Evol. Microbiol.">
        <title>The Global Catalogue of Microorganisms (GCM) 10K type strain sequencing project: providing services to taxonomists for standard genome sequencing and annotation.</title>
        <authorList>
            <consortium name="The Broad Institute Genomics Platform"/>
            <consortium name="The Broad Institute Genome Sequencing Center for Infectious Disease"/>
            <person name="Wu L."/>
            <person name="Ma J."/>
        </authorList>
    </citation>
    <scope>NUCLEOTIDE SEQUENCE [LARGE SCALE GENOMIC DNA]</scope>
    <source>
        <strain evidence="12">KCTC 52640</strain>
    </source>
</reference>
<dbReference type="InterPro" id="IPR016193">
    <property type="entry name" value="Cytidine_deaminase-like"/>
</dbReference>
<evidence type="ECO:0000313" key="12">
    <source>
        <dbReference type="Proteomes" id="UP001595462"/>
    </source>
</evidence>
<dbReference type="PROSITE" id="PS00903">
    <property type="entry name" value="CYT_DCMP_DEAMINASES_1"/>
    <property type="match status" value="1"/>
</dbReference>
<dbReference type="Pfam" id="PF00383">
    <property type="entry name" value="dCMP_cyt_deam_1"/>
    <property type="match status" value="1"/>
</dbReference>
<comment type="function">
    <text evidence="8">Catalyzes the deamination of adenosine to inosine at the wobble position 34 of tRNA(Arg2).</text>
</comment>
<dbReference type="EC" id="3.5.4.33" evidence="8"/>
<evidence type="ECO:0000256" key="7">
    <source>
        <dbReference type="ARBA" id="ARBA00048045"/>
    </source>
</evidence>
<dbReference type="PANTHER" id="PTHR11079">
    <property type="entry name" value="CYTOSINE DEAMINASE FAMILY MEMBER"/>
    <property type="match status" value="1"/>
</dbReference>
<comment type="catalytic activity">
    <reaction evidence="7 8">
        <text>adenosine(34) in tRNA + H2O + H(+) = inosine(34) in tRNA + NH4(+)</text>
        <dbReference type="Rhea" id="RHEA:43168"/>
        <dbReference type="Rhea" id="RHEA-COMP:10373"/>
        <dbReference type="Rhea" id="RHEA-COMP:10374"/>
        <dbReference type="ChEBI" id="CHEBI:15377"/>
        <dbReference type="ChEBI" id="CHEBI:15378"/>
        <dbReference type="ChEBI" id="CHEBI:28938"/>
        <dbReference type="ChEBI" id="CHEBI:74411"/>
        <dbReference type="ChEBI" id="CHEBI:82852"/>
        <dbReference type="EC" id="3.5.4.33"/>
    </reaction>
</comment>
<dbReference type="HAMAP" id="MF_00972">
    <property type="entry name" value="tRNA_aden_deaminase"/>
    <property type="match status" value="1"/>
</dbReference>
<protein>
    <recommendedName>
        <fullName evidence="8">tRNA-specific adenosine deaminase</fullName>
        <ecNumber evidence="8">3.5.4.33</ecNumber>
    </recommendedName>
</protein>
<evidence type="ECO:0000259" key="10">
    <source>
        <dbReference type="PROSITE" id="PS51747"/>
    </source>
</evidence>
<comment type="caution">
    <text evidence="11">The sequence shown here is derived from an EMBL/GenBank/DDBJ whole genome shotgun (WGS) entry which is preliminary data.</text>
</comment>
<organism evidence="11 12">
    <name type="scientific">Salinisphaera aquimarina</name>
    <dbReference type="NCBI Taxonomy" id="2094031"/>
    <lineage>
        <taxon>Bacteria</taxon>
        <taxon>Pseudomonadati</taxon>
        <taxon>Pseudomonadota</taxon>
        <taxon>Gammaproteobacteria</taxon>
        <taxon>Salinisphaerales</taxon>
        <taxon>Salinisphaeraceae</taxon>
        <taxon>Salinisphaera</taxon>
    </lineage>
</organism>
<dbReference type="SUPFAM" id="SSF53927">
    <property type="entry name" value="Cytidine deaminase-like"/>
    <property type="match status" value="1"/>
</dbReference>
<evidence type="ECO:0000256" key="4">
    <source>
        <dbReference type="ARBA" id="ARBA00022723"/>
    </source>
</evidence>
<gene>
    <name evidence="8 11" type="primary">tadA</name>
    <name evidence="11" type="ORF">ACFOSU_15015</name>
</gene>
<sequence length="171" mass="18269">MKQEPSAERGQDLATAADPTAASDEVWMAQALALARQAESDGEVPVGAVVVLDNQVIGRGWNRPVGDCDATGHAEINAIRDACRTVGNYRLPGACLYVTLEPCAMCAGAIGHARIERVVYGADDFRAGAVHSIFAVFDEPRLNHRVAHRGGVGAEESAALLRAFFRARRSR</sequence>
<feature type="binding site" evidence="8">
    <location>
        <position position="73"/>
    </location>
    <ligand>
        <name>Zn(2+)</name>
        <dbReference type="ChEBI" id="CHEBI:29105"/>
        <note>catalytic</note>
    </ligand>
</feature>
<evidence type="ECO:0000256" key="1">
    <source>
        <dbReference type="ARBA" id="ARBA00010669"/>
    </source>
</evidence>
<keyword evidence="12" id="KW-1185">Reference proteome</keyword>
<evidence type="ECO:0000256" key="5">
    <source>
        <dbReference type="ARBA" id="ARBA00022801"/>
    </source>
</evidence>
<dbReference type="NCBIfam" id="NF008113">
    <property type="entry name" value="PRK10860.1"/>
    <property type="match status" value="1"/>
</dbReference>
<dbReference type="InterPro" id="IPR016192">
    <property type="entry name" value="APOBEC/CMP_deaminase_Zn-bd"/>
</dbReference>
<feature type="active site" description="Proton donor" evidence="8">
    <location>
        <position position="75"/>
    </location>
</feature>
<keyword evidence="3 8" id="KW-0819">tRNA processing</keyword>
<comment type="similarity">
    <text evidence="1">Belongs to the cytidine and deoxycytidylate deaminase family. ADAT2 subfamily.</text>
</comment>
<keyword evidence="6 8" id="KW-0862">Zinc</keyword>
<dbReference type="PANTHER" id="PTHR11079:SF202">
    <property type="entry name" value="TRNA-SPECIFIC ADENOSINE DEAMINASE"/>
    <property type="match status" value="1"/>
</dbReference>
<evidence type="ECO:0000256" key="3">
    <source>
        <dbReference type="ARBA" id="ARBA00022694"/>
    </source>
</evidence>
<evidence type="ECO:0000256" key="8">
    <source>
        <dbReference type="HAMAP-Rule" id="MF_00972"/>
    </source>
</evidence>
<evidence type="ECO:0000256" key="6">
    <source>
        <dbReference type="ARBA" id="ARBA00022833"/>
    </source>
</evidence>
<dbReference type="Proteomes" id="UP001595462">
    <property type="component" value="Unassembled WGS sequence"/>
</dbReference>
<dbReference type="PROSITE" id="PS51747">
    <property type="entry name" value="CYT_DCMP_DEAMINASES_2"/>
    <property type="match status" value="1"/>
</dbReference>
<comment type="subunit">
    <text evidence="2 8">Homodimer.</text>
</comment>
<keyword evidence="5 8" id="KW-0378">Hydrolase</keyword>
<comment type="cofactor">
    <cofactor evidence="8">
        <name>Zn(2+)</name>
        <dbReference type="ChEBI" id="CHEBI:29105"/>
    </cofactor>
    <text evidence="8">Binds 1 zinc ion per subunit.</text>
</comment>
<dbReference type="InterPro" id="IPR028883">
    <property type="entry name" value="tRNA_aden_deaminase"/>
</dbReference>
<proteinExistence type="inferred from homology"/>
<dbReference type="GO" id="GO:0052717">
    <property type="term" value="F:tRNA-specific adenosine-34 deaminase activity"/>
    <property type="evidence" value="ECO:0007669"/>
    <property type="project" value="UniProtKB-EC"/>
</dbReference>
<feature type="binding site" evidence="8">
    <location>
        <position position="106"/>
    </location>
    <ligand>
        <name>Zn(2+)</name>
        <dbReference type="ChEBI" id="CHEBI:29105"/>
        <note>catalytic</note>
    </ligand>
</feature>
<name>A0ABV7ETE7_9GAMM</name>
<feature type="region of interest" description="Disordered" evidence="9">
    <location>
        <begin position="1"/>
        <end position="21"/>
    </location>
</feature>
<evidence type="ECO:0000256" key="9">
    <source>
        <dbReference type="SAM" id="MobiDB-lite"/>
    </source>
</evidence>
<feature type="domain" description="CMP/dCMP-type deaminase" evidence="10">
    <location>
        <begin position="22"/>
        <end position="131"/>
    </location>
</feature>
<dbReference type="InterPro" id="IPR002125">
    <property type="entry name" value="CMP_dCMP_dom"/>
</dbReference>
<dbReference type="CDD" id="cd01285">
    <property type="entry name" value="nucleoside_deaminase"/>
    <property type="match status" value="1"/>
</dbReference>
<dbReference type="RefSeq" id="WP_380690751.1">
    <property type="nucleotide sequence ID" value="NZ_JBHRSS010000007.1"/>
</dbReference>
<feature type="compositionally biased region" description="Basic and acidic residues" evidence="9">
    <location>
        <begin position="1"/>
        <end position="11"/>
    </location>
</feature>
<evidence type="ECO:0000313" key="11">
    <source>
        <dbReference type="EMBL" id="MFC3105191.1"/>
    </source>
</evidence>
<dbReference type="EMBL" id="JBHRSS010000007">
    <property type="protein sequence ID" value="MFC3105191.1"/>
    <property type="molecule type" value="Genomic_DNA"/>
</dbReference>
<keyword evidence="4 8" id="KW-0479">Metal-binding</keyword>
<evidence type="ECO:0000256" key="2">
    <source>
        <dbReference type="ARBA" id="ARBA00011738"/>
    </source>
</evidence>